<evidence type="ECO:0000313" key="4">
    <source>
        <dbReference type="Proteomes" id="UP000000268"/>
    </source>
</evidence>
<reference evidence="3 4" key="1">
    <citation type="journal article" date="2008" name="Proc. Natl. Acad. Sci. U.S.A.">
        <title>Niche adaptation and genome expansion in the chlorophyll d-producing cyanobacterium Acaryochloris marina.</title>
        <authorList>
            <person name="Swingley W.D."/>
            <person name="Chen M."/>
            <person name="Cheung P.C."/>
            <person name="Conrad A.L."/>
            <person name="Dejesa L.C."/>
            <person name="Hao J."/>
            <person name="Honchak B.M."/>
            <person name="Karbach L.E."/>
            <person name="Kurdoglu A."/>
            <person name="Lahiri S."/>
            <person name="Mastrian S.D."/>
            <person name="Miyashita H."/>
            <person name="Page L."/>
            <person name="Ramakrishna P."/>
            <person name="Satoh S."/>
            <person name="Sattley W.M."/>
            <person name="Shimada Y."/>
            <person name="Taylor H.L."/>
            <person name="Tomo T."/>
            <person name="Tsuchiya T."/>
            <person name="Wang Z.T."/>
            <person name="Raymond J."/>
            <person name="Mimuro M."/>
            <person name="Blankenship R.E."/>
            <person name="Touchman J.W."/>
        </authorList>
    </citation>
    <scope>NUCLEOTIDE SEQUENCE [LARGE SCALE GENOMIC DNA]</scope>
    <source>
        <strain evidence="4">MBIC 11017</strain>
        <plasmid evidence="4">Plasmid pREB1</plasmid>
    </source>
</reference>
<keyword evidence="4" id="KW-1185">Reference proteome</keyword>
<comment type="function">
    <text evidence="2">Antitoxin component of a type II toxin-antitoxin (TA) system.</text>
</comment>
<dbReference type="SUPFAM" id="SSF143120">
    <property type="entry name" value="YefM-like"/>
    <property type="match status" value="1"/>
</dbReference>
<dbReference type="NCBIfam" id="TIGR01552">
    <property type="entry name" value="phd_fam"/>
    <property type="match status" value="1"/>
</dbReference>
<name>A8ZKE2_ACAM1</name>
<dbReference type="EMBL" id="CP000838">
    <property type="protein sequence ID" value="ABW31642.1"/>
    <property type="molecule type" value="Genomic_DNA"/>
</dbReference>
<dbReference type="InterPro" id="IPR036165">
    <property type="entry name" value="YefM-like_sf"/>
</dbReference>
<dbReference type="Gene3D" id="3.40.1620.10">
    <property type="entry name" value="YefM-like domain"/>
    <property type="match status" value="1"/>
</dbReference>
<accession>A8ZKE2</accession>
<proteinExistence type="inferred from homology"/>
<dbReference type="RefSeq" id="WP_012166641.1">
    <property type="nucleotide sequence ID" value="NC_009926.1"/>
</dbReference>
<dbReference type="HOGENOM" id="CLU_163140_4_0_3"/>
<keyword evidence="3" id="KW-0614">Plasmid</keyword>
<gene>
    <name evidence="3" type="ordered locus">AM1_A0133</name>
</gene>
<sequence>MQQMGAGQFKAQCLKLMDQVQQTHEEIVITKHGQPVAKLVPVENDSQTSILGYMKDSVQVTGDIVSPVDEVWEADT</sequence>
<protein>
    <recommendedName>
        <fullName evidence="2">Antitoxin</fullName>
    </recommendedName>
</protein>
<geneLocation type="plasmid" evidence="3 4">
    <name>pREB1</name>
</geneLocation>
<dbReference type="OrthoDB" id="573584at2"/>
<dbReference type="KEGG" id="amr:AM1_A0133"/>
<dbReference type="InterPro" id="IPR006442">
    <property type="entry name" value="Antitoxin_Phd/YefM"/>
</dbReference>
<evidence type="ECO:0000256" key="1">
    <source>
        <dbReference type="ARBA" id="ARBA00009981"/>
    </source>
</evidence>
<dbReference type="Pfam" id="PF02604">
    <property type="entry name" value="PhdYeFM_antitox"/>
    <property type="match status" value="1"/>
</dbReference>
<organism evidence="3 4">
    <name type="scientific">Acaryochloris marina (strain MBIC 11017)</name>
    <dbReference type="NCBI Taxonomy" id="329726"/>
    <lineage>
        <taxon>Bacteria</taxon>
        <taxon>Bacillati</taxon>
        <taxon>Cyanobacteriota</taxon>
        <taxon>Cyanophyceae</taxon>
        <taxon>Acaryochloridales</taxon>
        <taxon>Acaryochloridaceae</taxon>
        <taxon>Acaryochloris</taxon>
    </lineage>
</organism>
<dbReference type="Proteomes" id="UP000000268">
    <property type="component" value="Plasmid pREB1"/>
</dbReference>
<evidence type="ECO:0000313" key="3">
    <source>
        <dbReference type="EMBL" id="ABW31642.1"/>
    </source>
</evidence>
<comment type="similarity">
    <text evidence="1 2">Belongs to the phD/YefM antitoxin family.</text>
</comment>
<evidence type="ECO:0000256" key="2">
    <source>
        <dbReference type="RuleBase" id="RU362080"/>
    </source>
</evidence>
<dbReference type="AlphaFoldDB" id="A8ZKE2"/>